<dbReference type="Proteomes" id="UP000195766">
    <property type="component" value="Unassembled WGS sequence"/>
</dbReference>
<organism evidence="2 3">
    <name type="scientific">Brevundimonas diminuta 3F5N</name>
    <dbReference type="NCBI Taxonomy" id="1255603"/>
    <lineage>
        <taxon>Bacteria</taxon>
        <taxon>Pseudomonadati</taxon>
        <taxon>Pseudomonadota</taxon>
        <taxon>Alphaproteobacteria</taxon>
        <taxon>Caulobacterales</taxon>
        <taxon>Caulobacteraceae</taxon>
        <taxon>Brevundimonas</taxon>
    </lineage>
</organism>
<accession>A0A1R4GHQ0</accession>
<proteinExistence type="predicted"/>
<gene>
    <name evidence="2" type="ORF">FM111_12900</name>
</gene>
<name>A0A1R4GHQ0_BREDI</name>
<feature type="compositionally biased region" description="Basic and acidic residues" evidence="1">
    <location>
        <begin position="23"/>
        <end position="46"/>
    </location>
</feature>
<dbReference type="EMBL" id="FUIE01000072">
    <property type="protein sequence ID" value="SJM67699.1"/>
    <property type="molecule type" value="Genomic_DNA"/>
</dbReference>
<evidence type="ECO:0000313" key="3">
    <source>
        <dbReference type="Proteomes" id="UP000195766"/>
    </source>
</evidence>
<sequence>MTEHHPTKAQEDADPNTPPAKRAPRESGKPDQLKDKEKGAENRQEALIDEGVEETFPASDPVSAKRIT</sequence>
<reference evidence="2 3" key="1">
    <citation type="submission" date="2017-02" db="EMBL/GenBank/DDBJ databases">
        <authorList>
            <person name="Peterson S.W."/>
        </authorList>
    </citation>
    <scope>NUCLEOTIDE SEQUENCE [LARGE SCALE GENOMIC DNA]</scope>
    <source>
        <strain evidence="2 3">3F5N</strain>
    </source>
</reference>
<dbReference type="AlphaFoldDB" id="A0A1R4GHQ0"/>
<evidence type="ECO:0000256" key="1">
    <source>
        <dbReference type="SAM" id="MobiDB-lite"/>
    </source>
</evidence>
<evidence type="ECO:0000313" key="2">
    <source>
        <dbReference type="EMBL" id="SJM67699.1"/>
    </source>
</evidence>
<protein>
    <submittedName>
        <fullName evidence="2">Uncharacterized protein</fullName>
    </submittedName>
</protein>
<feature type="compositionally biased region" description="Basic and acidic residues" evidence="1">
    <location>
        <begin position="1"/>
        <end position="11"/>
    </location>
</feature>
<feature type="region of interest" description="Disordered" evidence="1">
    <location>
        <begin position="1"/>
        <end position="68"/>
    </location>
</feature>
<dbReference type="RefSeq" id="WP_256968282.1">
    <property type="nucleotide sequence ID" value="NZ_FUIE01000072.1"/>
</dbReference>